<dbReference type="RefSeq" id="WP_108997442.1">
    <property type="nucleotide sequence ID" value="NZ_QEEX01000001.1"/>
</dbReference>
<dbReference type="Pfam" id="PF04029">
    <property type="entry name" value="2-ph_phosp"/>
    <property type="match status" value="1"/>
</dbReference>
<accession>A0A2U1T0W2</accession>
<evidence type="ECO:0000313" key="2">
    <source>
        <dbReference type="EMBL" id="PWB97492.1"/>
    </source>
</evidence>
<dbReference type="GO" id="GO:0050532">
    <property type="term" value="F:2-phosphosulfolactate phosphatase activity"/>
    <property type="evidence" value="ECO:0007669"/>
    <property type="project" value="InterPro"/>
</dbReference>
<evidence type="ECO:0000313" key="3">
    <source>
        <dbReference type="Proteomes" id="UP000244978"/>
    </source>
</evidence>
<evidence type="ECO:0000256" key="1">
    <source>
        <dbReference type="ARBA" id="ARBA00021948"/>
    </source>
</evidence>
<reference evidence="3" key="1">
    <citation type="submission" date="2018-04" db="EMBL/GenBank/DDBJ databases">
        <authorList>
            <person name="Liu S."/>
            <person name="Wang Z."/>
            <person name="Li J."/>
        </authorList>
    </citation>
    <scope>NUCLEOTIDE SEQUENCE [LARGE SCALE GENOMIC DNA]</scope>
    <source>
        <strain evidence="3">S1194</strain>
    </source>
</reference>
<keyword evidence="3" id="KW-1185">Reference proteome</keyword>
<sequence>MTSPDSPHTQSFYQVRFDWGIAGAEALAGSDAIVWVDELGTPQVPSVETDAVVVAGGIANAAAVAEWMLAKQEERGDRFRIAVVAAGEHRPDGSLRFAVEDQLGAGAVIDALTAVGLDHCSPEAAAASAAYFGLRRATKHLLGATVTSRQLGGVQIDLTPTTAVPVLIDFADKRDKRQVGQE</sequence>
<dbReference type="EMBL" id="QEEX01000001">
    <property type="protein sequence ID" value="PWB97492.1"/>
    <property type="molecule type" value="Genomic_DNA"/>
</dbReference>
<dbReference type="InterPro" id="IPR005238">
    <property type="entry name" value="ComB-like"/>
</dbReference>
<organism evidence="2 3">
    <name type="scientific">Homoserinimonas hongtaonis</name>
    <dbReference type="NCBI Taxonomy" id="2079791"/>
    <lineage>
        <taxon>Bacteria</taxon>
        <taxon>Bacillati</taxon>
        <taxon>Actinomycetota</taxon>
        <taxon>Actinomycetes</taxon>
        <taxon>Micrococcales</taxon>
        <taxon>Microbacteriaceae</taxon>
        <taxon>Homoserinimonas</taxon>
    </lineage>
</organism>
<name>A0A2U1T0W2_9MICO</name>
<proteinExistence type="predicted"/>
<dbReference type="InterPro" id="IPR036702">
    <property type="entry name" value="ComB-like_sf"/>
</dbReference>
<dbReference type="GO" id="GO:0000287">
    <property type="term" value="F:magnesium ion binding"/>
    <property type="evidence" value="ECO:0007669"/>
    <property type="project" value="InterPro"/>
</dbReference>
<dbReference type="Proteomes" id="UP000244978">
    <property type="component" value="Unassembled WGS sequence"/>
</dbReference>
<dbReference type="SUPFAM" id="SSF142823">
    <property type="entry name" value="ComB-like"/>
    <property type="match status" value="1"/>
</dbReference>
<comment type="caution">
    <text evidence="2">The sequence shown here is derived from an EMBL/GenBank/DDBJ whole genome shotgun (WGS) entry which is preliminary data.</text>
</comment>
<protein>
    <recommendedName>
        <fullName evidence="1">Probable 2-phosphosulfolactate phosphatase</fullName>
    </recommendedName>
</protein>
<gene>
    <name evidence="2" type="ORF">DF220_06345</name>
</gene>
<dbReference type="Gene3D" id="3.90.1560.10">
    <property type="entry name" value="ComB-like"/>
    <property type="match status" value="1"/>
</dbReference>
<dbReference type="AlphaFoldDB" id="A0A2U1T0W2"/>